<gene>
    <name evidence="3" type="ORF">S06H3_48179</name>
</gene>
<dbReference type="SUPFAM" id="SSF52129">
    <property type="entry name" value="Caspase-like"/>
    <property type="match status" value="1"/>
</dbReference>
<feature type="non-terminal residue" evidence="3">
    <location>
        <position position="1"/>
    </location>
</feature>
<evidence type="ECO:0000259" key="2">
    <source>
        <dbReference type="Pfam" id="PF01364"/>
    </source>
</evidence>
<organism evidence="3">
    <name type="scientific">marine sediment metagenome</name>
    <dbReference type="NCBI Taxonomy" id="412755"/>
    <lineage>
        <taxon>unclassified sequences</taxon>
        <taxon>metagenomes</taxon>
        <taxon>ecological metagenomes</taxon>
    </lineage>
</organism>
<protein>
    <recommendedName>
        <fullName evidence="2">Gingipain domain-containing protein</fullName>
    </recommendedName>
</protein>
<dbReference type="InterPro" id="IPR001769">
    <property type="entry name" value="Gingipain"/>
</dbReference>
<dbReference type="Gene3D" id="3.40.50.10390">
    <property type="entry name" value="Gingipain r, domain 1"/>
    <property type="match status" value="1"/>
</dbReference>
<dbReference type="Gene3D" id="3.40.50.1460">
    <property type="match status" value="1"/>
</dbReference>
<evidence type="ECO:0000256" key="1">
    <source>
        <dbReference type="ARBA" id="ARBA00022729"/>
    </source>
</evidence>
<dbReference type="Pfam" id="PF01364">
    <property type="entry name" value="Peptidase_C25"/>
    <property type="match status" value="1"/>
</dbReference>
<comment type="caution">
    <text evidence="3">The sequence shown here is derived from an EMBL/GenBank/DDBJ whole genome shotgun (WGS) entry which is preliminary data.</text>
</comment>
<evidence type="ECO:0000313" key="3">
    <source>
        <dbReference type="EMBL" id="GAI40034.1"/>
    </source>
</evidence>
<accession>X1Q9U8</accession>
<feature type="domain" description="Gingipain" evidence="2">
    <location>
        <begin position="5"/>
        <end position="176"/>
    </location>
</feature>
<name>X1Q9U8_9ZZZZ</name>
<dbReference type="InterPro" id="IPR029030">
    <property type="entry name" value="Caspase-like_dom_sf"/>
</dbReference>
<dbReference type="GO" id="GO:0006508">
    <property type="term" value="P:proteolysis"/>
    <property type="evidence" value="ECO:0007669"/>
    <property type="project" value="InterPro"/>
</dbReference>
<reference evidence="3" key="1">
    <citation type="journal article" date="2014" name="Front. Microbiol.">
        <title>High frequency of phylogenetically diverse reductive dehalogenase-homologous genes in deep subseafloor sedimentary metagenomes.</title>
        <authorList>
            <person name="Kawai M."/>
            <person name="Futagami T."/>
            <person name="Toyoda A."/>
            <person name="Takaki Y."/>
            <person name="Nishi S."/>
            <person name="Hori S."/>
            <person name="Arai W."/>
            <person name="Tsubouchi T."/>
            <person name="Morono Y."/>
            <person name="Uchiyama I."/>
            <person name="Ito T."/>
            <person name="Fujiyama A."/>
            <person name="Inagaki F."/>
            <person name="Takami H."/>
        </authorList>
    </citation>
    <scope>NUCLEOTIDE SEQUENCE</scope>
    <source>
        <strain evidence="3">Expedition CK06-06</strain>
    </source>
</reference>
<keyword evidence="1" id="KW-0732">Signal</keyword>
<dbReference type="EMBL" id="BARV01030325">
    <property type="protein sequence ID" value="GAI40034.1"/>
    <property type="molecule type" value="Genomic_DNA"/>
</dbReference>
<dbReference type="AlphaFoldDB" id="X1Q9U8"/>
<dbReference type="InterPro" id="IPR029031">
    <property type="entry name" value="Gingipain_N_sf"/>
</dbReference>
<proteinExistence type="predicted"/>
<sequence length="179" mass="20293">QDAHSNWGAIYFLLGGDSNVIPYYTRNIGGNDIPGDTYYADYDYDWTCEVHVGRAPVRVTGEWGIDTFIDKTLTYEKDPPLTNYAKTAFFMGFDLKTYGSNEGEGCKEYIKNNYLPGSWTYRSEYDSESGTHKTDCLNYLNQGNHLVNHIDHSNTDYMGTGYTNHGQGINTNDAKSRNK</sequence>
<dbReference type="GO" id="GO:0008234">
    <property type="term" value="F:cysteine-type peptidase activity"/>
    <property type="evidence" value="ECO:0007669"/>
    <property type="project" value="InterPro"/>
</dbReference>